<evidence type="ECO:0000313" key="1">
    <source>
        <dbReference type="EMBL" id="SNX58733.1"/>
    </source>
</evidence>
<reference evidence="1 2" key="1">
    <citation type="submission" date="2017-08" db="EMBL/GenBank/DDBJ databases">
        <authorList>
            <person name="de Groot N.N."/>
        </authorList>
    </citation>
    <scope>NUCLEOTIDE SEQUENCE [LARGE SCALE GENOMIC DNA]</scope>
    <source>
        <strain evidence="1 2">Nm15</strain>
    </source>
</reference>
<accession>A0A285BV57</accession>
<evidence type="ECO:0000313" key="2">
    <source>
        <dbReference type="Proteomes" id="UP000242498"/>
    </source>
</evidence>
<organism evidence="1 2">
    <name type="scientific">Nitrosomonas ureae</name>
    <dbReference type="NCBI Taxonomy" id="44577"/>
    <lineage>
        <taxon>Bacteria</taxon>
        <taxon>Pseudomonadati</taxon>
        <taxon>Pseudomonadota</taxon>
        <taxon>Betaproteobacteria</taxon>
        <taxon>Nitrosomonadales</taxon>
        <taxon>Nitrosomonadaceae</taxon>
        <taxon>Nitrosomonas</taxon>
    </lineage>
</organism>
<proteinExistence type="predicted"/>
<dbReference type="AlphaFoldDB" id="A0A285BV57"/>
<dbReference type="Proteomes" id="UP000242498">
    <property type="component" value="Chromosome I"/>
</dbReference>
<protein>
    <submittedName>
        <fullName evidence="1">Uncharacterized protein</fullName>
    </submittedName>
</protein>
<gene>
    <name evidence="1" type="ORF">SAMN06296273_0196</name>
</gene>
<sequence>MLFVKINTKWCQTQNEELSFFIKWKGVIIGAESIAISKRFLNIICLNGLFNQRLSRNTQFLV</sequence>
<dbReference type="EMBL" id="LT907782">
    <property type="protein sequence ID" value="SNX58733.1"/>
    <property type="molecule type" value="Genomic_DNA"/>
</dbReference>
<name>A0A285BV57_9PROT</name>